<reference evidence="1 2" key="1">
    <citation type="submission" date="2024-05" db="EMBL/GenBank/DDBJ databases">
        <title>Genome sequencing and assembly of Indian major carp, Cirrhinus mrigala (Hamilton, 1822).</title>
        <authorList>
            <person name="Mohindra V."/>
            <person name="Chowdhury L.M."/>
            <person name="Lal K."/>
            <person name="Jena J.K."/>
        </authorList>
    </citation>
    <scope>NUCLEOTIDE SEQUENCE [LARGE SCALE GENOMIC DNA]</scope>
    <source>
        <strain evidence="1">CM1030</strain>
        <tissue evidence="1">Blood</tissue>
    </source>
</reference>
<dbReference type="Proteomes" id="UP001529510">
    <property type="component" value="Unassembled WGS sequence"/>
</dbReference>
<proteinExistence type="predicted"/>
<evidence type="ECO:0000313" key="1">
    <source>
        <dbReference type="EMBL" id="KAL0154457.1"/>
    </source>
</evidence>
<dbReference type="AlphaFoldDB" id="A0ABD0MWW5"/>
<name>A0ABD0MWW5_CIRMR</name>
<sequence>SFTQAASAALRLWVEIWCSLHEQAQVEASSLMCFEWRRIGICPRGHVRWCRADIWLLSSSKRFP</sequence>
<evidence type="ECO:0000313" key="2">
    <source>
        <dbReference type="Proteomes" id="UP001529510"/>
    </source>
</evidence>
<accession>A0ABD0MWW5</accession>
<dbReference type="EMBL" id="JAMKFB020000025">
    <property type="protein sequence ID" value="KAL0154457.1"/>
    <property type="molecule type" value="Genomic_DNA"/>
</dbReference>
<protein>
    <submittedName>
        <fullName evidence="1">Uncharacterized protein</fullName>
    </submittedName>
</protein>
<organism evidence="1 2">
    <name type="scientific">Cirrhinus mrigala</name>
    <name type="common">Mrigala</name>
    <dbReference type="NCBI Taxonomy" id="683832"/>
    <lineage>
        <taxon>Eukaryota</taxon>
        <taxon>Metazoa</taxon>
        <taxon>Chordata</taxon>
        <taxon>Craniata</taxon>
        <taxon>Vertebrata</taxon>
        <taxon>Euteleostomi</taxon>
        <taxon>Actinopterygii</taxon>
        <taxon>Neopterygii</taxon>
        <taxon>Teleostei</taxon>
        <taxon>Ostariophysi</taxon>
        <taxon>Cypriniformes</taxon>
        <taxon>Cyprinidae</taxon>
        <taxon>Labeoninae</taxon>
        <taxon>Labeonini</taxon>
        <taxon>Cirrhinus</taxon>
    </lineage>
</organism>
<feature type="non-terminal residue" evidence="1">
    <location>
        <position position="1"/>
    </location>
</feature>
<comment type="caution">
    <text evidence="1">The sequence shown here is derived from an EMBL/GenBank/DDBJ whole genome shotgun (WGS) entry which is preliminary data.</text>
</comment>
<keyword evidence="2" id="KW-1185">Reference proteome</keyword>
<gene>
    <name evidence="1" type="ORF">M9458_048720</name>
</gene>